<feature type="region of interest" description="Disordered" evidence="1">
    <location>
        <begin position="1"/>
        <end position="36"/>
    </location>
</feature>
<feature type="region of interest" description="Disordered" evidence="1">
    <location>
        <begin position="41"/>
        <end position="60"/>
    </location>
</feature>
<dbReference type="SUPFAM" id="SSF46934">
    <property type="entry name" value="UBA-like"/>
    <property type="match status" value="1"/>
</dbReference>
<feature type="compositionally biased region" description="Polar residues" evidence="1">
    <location>
        <begin position="539"/>
        <end position="554"/>
    </location>
</feature>
<feature type="region of interest" description="Disordered" evidence="1">
    <location>
        <begin position="1045"/>
        <end position="1065"/>
    </location>
</feature>
<dbReference type="InterPro" id="IPR052068">
    <property type="entry name" value="GW182_domain"/>
</dbReference>
<accession>A0A8B6DJR3</accession>
<feature type="compositionally biased region" description="Polar residues" evidence="1">
    <location>
        <begin position="117"/>
        <end position="157"/>
    </location>
</feature>
<dbReference type="InterPro" id="IPR000504">
    <property type="entry name" value="RRM_dom"/>
</dbReference>
<dbReference type="EMBL" id="UYJE01003543">
    <property type="protein sequence ID" value="VDI20154.1"/>
    <property type="molecule type" value="Genomic_DNA"/>
</dbReference>
<feature type="compositionally biased region" description="Polar residues" evidence="1">
    <location>
        <begin position="803"/>
        <end position="812"/>
    </location>
</feature>
<dbReference type="InterPro" id="IPR035979">
    <property type="entry name" value="RBD_domain_sf"/>
</dbReference>
<feature type="compositionally biased region" description="Low complexity" evidence="1">
    <location>
        <begin position="173"/>
        <end position="185"/>
    </location>
</feature>
<feature type="compositionally biased region" description="Low complexity" evidence="1">
    <location>
        <begin position="228"/>
        <end position="254"/>
    </location>
</feature>
<evidence type="ECO:0000313" key="4">
    <source>
        <dbReference type="Proteomes" id="UP000596742"/>
    </source>
</evidence>
<dbReference type="PANTHER" id="PTHR13020">
    <property type="entry name" value="TRINUCLEOTIDE REPEAT-CONTAINING GENE 6"/>
    <property type="match status" value="1"/>
</dbReference>
<feature type="region of interest" description="Disordered" evidence="1">
    <location>
        <begin position="867"/>
        <end position="893"/>
    </location>
</feature>
<dbReference type="PANTHER" id="PTHR13020:SF25">
    <property type="entry name" value="PROTEIN GAWKY"/>
    <property type="match status" value="1"/>
</dbReference>
<dbReference type="GO" id="GO:0000932">
    <property type="term" value="C:P-body"/>
    <property type="evidence" value="ECO:0007669"/>
    <property type="project" value="TreeGrafter"/>
</dbReference>
<dbReference type="CDD" id="cd12435">
    <property type="entry name" value="RRM_GW182_like"/>
    <property type="match status" value="1"/>
</dbReference>
<comment type="caution">
    <text evidence="3">The sequence shown here is derived from an EMBL/GenBank/DDBJ whole genome shotgun (WGS) entry which is preliminary data.</text>
</comment>
<feature type="compositionally biased region" description="Low complexity" evidence="1">
    <location>
        <begin position="1045"/>
        <end position="1057"/>
    </location>
</feature>
<dbReference type="InterPro" id="IPR033503">
    <property type="entry name" value="GW182_RRM"/>
</dbReference>
<feature type="compositionally biased region" description="Basic and acidic residues" evidence="1">
    <location>
        <begin position="793"/>
        <end position="802"/>
    </location>
</feature>
<dbReference type="InterPro" id="IPR009060">
    <property type="entry name" value="UBA-like_sf"/>
</dbReference>
<feature type="domain" description="UBA" evidence="2">
    <location>
        <begin position="444"/>
        <end position="484"/>
    </location>
</feature>
<feature type="compositionally biased region" description="Polar residues" evidence="1">
    <location>
        <begin position="692"/>
        <end position="707"/>
    </location>
</feature>
<feature type="compositionally biased region" description="Polar residues" evidence="1">
    <location>
        <begin position="1"/>
        <end position="17"/>
    </location>
</feature>
<dbReference type="SUPFAM" id="SSF54928">
    <property type="entry name" value="RNA-binding domain, RBD"/>
    <property type="match status" value="1"/>
</dbReference>
<keyword evidence="4" id="KW-1185">Reference proteome</keyword>
<dbReference type="SMART" id="SM00360">
    <property type="entry name" value="RRM"/>
    <property type="match status" value="1"/>
</dbReference>
<dbReference type="InterPro" id="IPR015940">
    <property type="entry name" value="UBA"/>
</dbReference>
<proteinExistence type="predicted"/>
<feature type="compositionally biased region" description="Polar residues" evidence="1">
    <location>
        <begin position="264"/>
        <end position="281"/>
    </location>
</feature>
<dbReference type="Gene3D" id="1.10.8.10">
    <property type="entry name" value="DNA helicase RuvA subunit, C-terminal domain"/>
    <property type="match status" value="1"/>
</dbReference>
<feature type="region of interest" description="Disordered" evidence="1">
    <location>
        <begin position="764"/>
        <end position="812"/>
    </location>
</feature>
<evidence type="ECO:0000256" key="1">
    <source>
        <dbReference type="SAM" id="MobiDB-lite"/>
    </source>
</evidence>
<feature type="region of interest" description="Disordered" evidence="1">
    <location>
        <begin position="692"/>
        <end position="745"/>
    </location>
</feature>
<evidence type="ECO:0000313" key="3">
    <source>
        <dbReference type="EMBL" id="VDI20154.1"/>
    </source>
</evidence>
<feature type="compositionally biased region" description="Pro residues" evidence="1">
    <location>
        <begin position="349"/>
        <end position="382"/>
    </location>
</feature>
<dbReference type="GO" id="GO:0005654">
    <property type="term" value="C:nucleoplasm"/>
    <property type="evidence" value="ECO:0007669"/>
    <property type="project" value="TreeGrafter"/>
</dbReference>
<reference evidence="3" key="1">
    <citation type="submission" date="2018-11" db="EMBL/GenBank/DDBJ databases">
        <authorList>
            <person name="Alioto T."/>
            <person name="Alioto T."/>
        </authorList>
    </citation>
    <scope>NUCLEOTIDE SEQUENCE</scope>
</reference>
<feature type="compositionally biased region" description="Low complexity" evidence="1">
    <location>
        <begin position="735"/>
        <end position="745"/>
    </location>
</feature>
<protein>
    <submittedName>
        <fullName evidence="3">Trinucleotide repeat-containing gene 6 protein</fullName>
    </submittedName>
</protein>
<dbReference type="GO" id="GO:0060213">
    <property type="term" value="P:positive regulation of nuclear-transcribed mRNA poly(A) tail shortening"/>
    <property type="evidence" value="ECO:0007669"/>
    <property type="project" value="TreeGrafter"/>
</dbReference>
<feature type="region of interest" description="Disordered" evidence="1">
    <location>
        <begin position="534"/>
        <end position="554"/>
    </location>
</feature>
<feature type="compositionally biased region" description="Polar residues" evidence="1">
    <location>
        <begin position="764"/>
        <end position="792"/>
    </location>
</feature>
<dbReference type="Pfam" id="PF00076">
    <property type="entry name" value="RRM_1"/>
    <property type="match status" value="1"/>
</dbReference>
<organism evidence="3 4">
    <name type="scientific">Mytilus galloprovincialis</name>
    <name type="common">Mediterranean mussel</name>
    <dbReference type="NCBI Taxonomy" id="29158"/>
    <lineage>
        <taxon>Eukaryota</taxon>
        <taxon>Metazoa</taxon>
        <taxon>Spiralia</taxon>
        <taxon>Lophotrochozoa</taxon>
        <taxon>Mollusca</taxon>
        <taxon>Bivalvia</taxon>
        <taxon>Autobranchia</taxon>
        <taxon>Pteriomorphia</taxon>
        <taxon>Mytilida</taxon>
        <taxon>Mytiloidea</taxon>
        <taxon>Mytilidae</taxon>
        <taxon>Mytilinae</taxon>
        <taxon>Mytilus</taxon>
    </lineage>
</organism>
<dbReference type="GO" id="GO:0035278">
    <property type="term" value="P:miRNA-mediated gene silencing by inhibition of translation"/>
    <property type="evidence" value="ECO:0007669"/>
    <property type="project" value="InterPro"/>
</dbReference>
<dbReference type="Pfam" id="PF12938">
    <property type="entry name" value="M_domain"/>
    <property type="match status" value="1"/>
</dbReference>
<dbReference type="AlphaFoldDB" id="A0A8B6DJR3"/>
<dbReference type="InterPro" id="IPR026805">
    <property type="entry name" value="GW182_M_dom"/>
</dbReference>
<gene>
    <name evidence="3" type="ORF">MGAL_10B046691</name>
</gene>
<dbReference type="PROSITE" id="PS50030">
    <property type="entry name" value="UBA"/>
    <property type="match status" value="1"/>
</dbReference>
<feature type="compositionally biased region" description="Polar residues" evidence="1">
    <location>
        <begin position="406"/>
        <end position="426"/>
    </location>
</feature>
<dbReference type="InterPro" id="IPR012677">
    <property type="entry name" value="Nucleotide-bd_a/b_plait_sf"/>
</dbReference>
<dbReference type="Gene3D" id="3.30.70.330">
    <property type="match status" value="1"/>
</dbReference>
<name>A0A8B6DJR3_MYTGA</name>
<dbReference type="GO" id="GO:0003723">
    <property type="term" value="F:RNA binding"/>
    <property type="evidence" value="ECO:0007669"/>
    <property type="project" value="InterPro"/>
</dbReference>
<feature type="compositionally biased region" description="Polar residues" evidence="1">
    <location>
        <begin position="879"/>
        <end position="893"/>
    </location>
</feature>
<evidence type="ECO:0000259" key="2">
    <source>
        <dbReference type="PROSITE" id="PS50030"/>
    </source>
</evidence>
<feature type="compositionally biased region" description="Polar residues" evidence="1">
    <location>
        <begin position="289"/>
        <end position="318"/>
    </location>
</feature>
<feature type="region of interest" description="Disordered" evidence="1">
    <location>
        <begin position="82"/>
        <end position="445"/>
    </location>
</feature>
<dbReference type="Proteomes" id="UP000596742">
    <property type="component" value="Unassembled WGS sequence"/>
</dbReference>
<sequence>MQGITSIAGSSDPSRSWGNVPGTLPQGLGQNLGGIRPQNSVQIQQSAAESMQSSHSVSNQASYGANTSAFKPVGDSWGAVGTIPSDIAGKGNGNSAQQKPEMMPEVGWPVNPPPTPISASSVSSWGDSTVPTSMASTKQQWPPDSTQGLQPQPTSWAQAAGKGLSTSPSNPVSNQNAQSQSISQSDVPSEFRVAIDSHDGWGMKPVRQDTAWEMETTPKAKRKFPATVPVVNPEKPAAAANPNNNNSNMWNNNNGTGIWESTKEPQQTSSWTSAPAGNSAQWEDPQAKDPNTWTNPNDTASSQWGGKTETGSWPSERSGQYGEAGKQEHNDGTALWGNPGGKPANWNQPGPPSNPPNWNQGPPPPPPPTQPPGWGQPPPPPAKVDDGTCLWAAGSPKQAQAAGWGETNNQWNSAAGQKPKTPSWSEDPSVKGGASRFPGGNQPQMRSRMIQQLMELGFQKDEAGQALISNNMNYQSALAELYKQKGATYRDDVLLESAKSKVISDNDISDTQQENNPFVPNPNTPFPPPNAQAFKGPSQPVSSQTSIMPPQQNKKPAAGRAQAVAQQMAQQQILQQLHLAVKAGLISPQLLNQQLPPYMLVLLQQLLQHQQCLQQLITTQQVLQKNSVSMNPMVQRQQLEQVNMKINTIKQQILITQRQIHDAQRLLIKPQPTTTSQSSTEDAISTIESSLSNLNMPNSQPQQSKLSQWKKPTEKESSPDSGANAEYSALNKAPGSSKTSQASSQSSLQYGGLGLTQLGGDSTWSNVPATTSGSQSWPTISVSSTGPTSTIDENGKDIKESHLPSTSSSLTINDAIPEFVPGKPWPGITQKSVEDDPHITPGSFSRSLSLSVNTIRDDSLGSLITKTSPSESLPPMNPKNMSQKSWSGGDSMTPTSFSNEVWGVPLPKNSAMQQRPPPGLKPNNWSGVNRQHSWAGTRTDPSSFNSGNMSNWDARMSNNITPCLILKNLTPQIDGSTLRTLCMQHGPLVWFYLSLNNGQALVRYHSKEEAFKAQKSLNTCVLGNTTIVADFVSDNEAARFAMTAQSSSQWQSQPQQPNNTAYRQNSMGVCNDSWNQPAQANHMANNYNSGGMWGNGGSGLWGGDDHNANSLLGNMLGESM</sequence>